<dbReference type="OrthoDB" id="2659331at2"/>
<dbReference type="KEGG" id="pbk:Back11_15230"/>
<reference evidence="1 2" key="1">
    <citation type="submission" date="2018-11" db="EMBL/GenBank/DDBJ databases">
        <title>Complete genome sequence of Paenibacillus baekrokdamisoli strain KCTC 33723.</title>
        <authorList>
            <person name="Kang S.W."/>
            <person name="Lee K.C."/>
            <person name="Kim K.K."/>
            <person name="Kim J.S."/>
            <person name="Kim D.S."/>
            <person name="Ko S.H."/>
            <person name="Yang S.H."/>
            <person name="Lee J.S."/>
        </authorList>
    </citation>
    <scope>NUCLEOTIDE SEQUENCE [LARGE SCALE GENOMIC DNA]</scope>
    <source>
        <strain evidence="1 2">KCTC 33723</strain>
    </source>
</reference>
<organism evidence="1 2">
    <name type="scientific">Paenibacillus baekrokdamisoli</name>
    <dbReference type="NCBI Taxonomy" id="1712516"/>
    <lineage>
        <taxon>Bacteria</taxon>
        <taxon>Bacillati</taxon>
        <taxon>Bacillota</taxon>
        <taxon>Bacilli</taxon>
        <taxon>Bacillales</taxon>
        <taxon>Paenibacillaceae</taxon>
        <taxon>Paenibacillus</taxon>
    </lineage>
</organism>
<proteinExistence type="predicted"/>
<protein>
    <submittedName>
        <fullName evidence="1">Uncharacterized protein</fullName>
    </submittedName>
</protein>
<evidence type="ECO:0000313" key="2">
    <source>
        <dbReference type="Proteomes" id="UP000275368"/>
    </source>
</evidence>
<evidence type="ECO:0000313" key="1">
    <source>
        <dbReference type="EMBL" id="BBH20178.1"/>
    </source>
</evidence>
<gene>
    <name evidence="1" type="ORF">Back11_15230</name>
</gene>
<sequence>MAKKTQPILLGLFILLLICSASVLYNHQYKVDHGTKLTVESIVGSSLFMIWSNYNSILENETDMLTIEHINDIHVKLSVIEAYSDTVGRSVNTQLLTPIGKDMKVITESMQKSYKENKKFTEQDQTKYATLINEITTLIPLIYKVYYVPESQEGAKVTLKVNNKEALIEFRDKLKNYVSNLNNV</sequence>
<dbReference type="AlphaFoldDB" id="A0A3G9J8L3"/>
<dbReference type="EMBL" id="AP019308">
    <property type="protein sequence ID" value="BBH20178.1"/>
    <property type="molecule type" value="Genomic_DNA"/>
</dbReference>
<keyword evidence="2" id="KW-1185">Reference proteome</keyword>
<accession>A0A3G9J8L3</accession>
<dbReference type="Proteomes" id="UP000275368">
    <property type="component" value="Chromosome"/>
</dbReference>
<name>A0A3G9J8L3_9BACL</name>
<dbReference type="RefSeq" id="WP_125655042.1">
    <property type="nucleotide sequence ID" value="NZ_AP019308.1"/>
</dbReference>